<dbReference type="EMBL" id="ML993598">
    <property type="protein sequence ID" value="KAF2165947.1"/>
    <property type="molecule type" value="Genomic_DNA"/>
</dbReference>
<dbReference type="AlphaFoldDB" id="A0A6A6CFD8"/>
<organism evidence="1 2">
    <name type="scientific">Zasmidium cellare ATCC 36951</name>
    <dbReference type="NCBI Taxonomy" id="1080233"/>
    <lineage>
        <taxon>Eukaryota</taxon>
        <taxon>Fungi</taxon>
        <taxon>Dikarya</taxon>
        <taxon>Ascomycota</taxon>
        <taxon>Pezizomycotina</taxon>
        <taxon>Dothideomycetes</taxon>
        <taxon>Dothideomycetidae</taxon>
        <taxon>Mycosphaerellales</taxon>
        <taxon>Mycosphaerellaceae</taxon>
        <taxon>Zasmidium</taxon>
    </lineage>
</organism>
<sequence>MAGPSSLLTPMSGMHISEEFDKSGFIQIETLSGLAPTQLNGPIAKMFGQSKFPDAFDYCKMTTALKLPTQFTVTALPVFHSLFSYTKIRREHELDNEGQNIYVFPEPLDKLSPAEQAWTLERLNEMGEHLIFAIACSDQACGTKATCELRDKLNGLLGLDMCGTGSIVSISDRLYQMLVDSQSDASDIIGQQTGAFVFATTILHELGHAAVFASAPWHHQFHHFYLGESGRSTEMGFEITAWLFGGALPELTFNCPPPGVLFDNDAQKYSRVQKLMTIAEWPCPSRSLVYDSCGNPYATRGNDKTVEILSATSFLHVHKMFQDSFWAGAEIRTKGREALFFQRTTGYRFAPQVTMRNTNRQPILPHPDETFDLPTGFWMDKNGLIRRKVDKLAKMEMSKTKKVELQIRVNNIVKTRTMDHDWTPLSFGEKAGAWRRKVSANIKQRAEDTAVQVKETVKDTSTSALEKAKEATKTAGNTWELAGLNINVAVDMLTGKCRVSS</sequence>
<reference evidence="1" key="1">
    <citation type="journal article" date="2020" name="Stud. Mycol.">
        <title>101 Dothideomycetes genomes: a test case for predicting lifestyles and emergence of pathogens.</title>
        <authorList>
            <person name="Haridas S."/>
            <person name="Albert R."/>
            <person name="Binder M."/>
            <person name="Bloem J."/>
            <person name="Labutti K."/>
            <person name="Salamov A."/>
            <person name="Andreopoulos B."/>
            <person name="Baker S."/>
            <person name="Barry K."/>
            <person name="Bills G."/>
            <person name="Bluhm B."/>
            <person name="Cannon C."/>
            <person name="Castanera R."/>
            <person name="Culley D."/>
            <person name="Daum C."/>
            <person name="Ezra D."/>
            <person name="Gonzalez J."/>
            <person name="Henrissat B."/>
            <person name="Kuo A."/>
            <person name="Liang C."/>
            <person name="Lipzen A."/>
            <person name="Lutzoni F."/>
            <person name="Magnuson J."/>
            <person name="Mondo S."/>
            <person name="Nolan M."/>
            <person name="Ohm R."/>
            <person name="Pangilinan J."/>
            <person name="Park H.-J."/>
            <person name="Ramirez L."/>
            <person name="Alfaro M."/>
            <person name="Sun H."/>
            <person name="Tritt A."/>
            <person name="Yoshinaga Y."/>
            <person name="Zwiers L.-H."/>
            <person name="Turgeon B."/>
            <person name="Goodwin S."/>
            <person name="Spatafora J."/>
            <person name="Crous P."/>
            <person name="Grigoriev I."/>
        </authorList>
    </citation>
    <scope>NUCLEOTIDE SEQUENCE</scope>
    <source>
        <strain evidence="1">ATCC 36951</strain>
    </source>
</reference>
<dbReference type="GeneID" id="54560165"/>
<dbReference type="Proteomes" id="UP000799537">
    <property type="component" value="Unassembled WGS sequence"/>
</dbReference>
<protein>
    <submittedName>
        <fullName evidence="1">Uncharacterized protein</fullName>
    </submittedName>
</protein>
<evidence type="ECO:0000313" key="2">
    <source>
        <dbReference type="Proteomes" id="UP000799537"/>
    </source>
</evidence>
<gene>
    <name evidence="1" type="ORF">M409DRAFT_23677</name>
</gene>
<name>A0A6A6CFD8_ZASCE</name>
<evidence type="ECO:0000313" key="1">
    <source>
        <dbReference type="EMBL" id="KAF2165947.1"/>
    </source>
</evidence>
<proteinExistence type="predicted"/>
<dbReference type="OrthoDB" id="10254945at2759"/>
<keyword evidence="2" id="KW-1185">Reference proteome</keyword>
<accession>A0A6A6CFD8</accession>
<dbReference type="RefSeq" id="XP_033666836.1">
    <property type="nucleotide sequence ID" value="XM_033806893.1"/>
</dbReference>